<accession>A0A427YQ34</accession>
<dbReference type="InterPro" id="IPR002772">
    <property type="entry name" value="Glyco_hydro_3_C"/>
</dbReference>
<dbReference type="PROSITE" id="PS00775">
    <property type="entry name" value="GLYCOSYL_HYDROL_F3"/>
    <property type="match status" value="1"/>
</dbReference>
<dbReference type="Pfam" id="PF07691">
    <property type="entry name" value="PA14"/>
    <property type="match status" value="1"/>
</dbReference>
<evidence type="ECO:0000256" key="3">
    <source>
        <dbReference type="ARBA" id="ARBA00012744"/>
    </source>
</evidence>
<reference evidence="10 11" key="1">
    <citation type="submission" date="2018-11" db="EMBL/GenBank/DDBJ databases">
        <title>Genome sequence of Saitozyma podzolica DSM 27192.</title>
        <authorList>
            <person name="Aliyu H."/>
            <person name="Gorte O."/>
            <person name="Ochsenreither K."/>
        </authorList>
    </citation>
    <scope>NUCLEOTIDE SEQUENCE [LARGE SCALE GENOMIC DNA]</scope>
    <source>
        <strain evidence="10 11">DSM 27192</strain>
    </source>
</reference>
<dbReference type="PRINTS" id="PR00133">
    <property type="entry name" value="GLHYDRLASE3"/>
</dbReference>
<dbReference type="STRING" id="1890683.A0A427YQ34"/>
<dbReference type="InterPro" id="IPR037524">
    <property type="entry name" value="PA14/GLEYA"/>
</dbReference>
<dbReference type="EMBL" id="RSCD01000004">
    <property type="protein sequence ID" value="RSH93203.1"/>
    <property type="molecule type" value="Genomic_DNA"/>
</dbReference>
<dbReference type="PROSITE" id="PS51820">
    <property type="entry name" value="PA14"/>
    <property type="match status" value="1"/>
</dbReference>
<dbReference type="GO" id="GO:0030245">
    <property type="term" value="P:cellulose catabolic process"/>
    <property type="evidence" value="ECO:0007669"/>
    <property type="project" value="UniProtKB-UniPathway"/>
</dbReference>
<sequence>MTATITDTAYPTPPTSFPSPSPPTEGSPWHNGSRAFLTASVPDLISRLTKYEKIKLLAGADWWHTVPIHRLDIPGVKMTDGPNGARGASFAEMTAGLAIPCETALGATFAPEMVHRAASLLAKETKDRGAVALLAPTINIQRSPLGGRAFESFSEDPLLSGLMAASYVEGLQQNGVSAVLKHFVCNDQEHERSAVSAEVSERALREVYLRPFMIAVQEADPLAIMTSYNRVNGTHVAESKHLLEDVLRREWAYNGMVMSDWFGTYSVDLGILAGQDLEMPGPAKWRTEYLVDHCLMSRKITERQIDTRVEKVLHWAQRLARLSPDVVYGDDVEITSHDARDRAFLRELAGSSIVLLKNKGNVLPITNKRARVAVIGPGATSNCVSGGGSAALNASYVVTVLDGLKVGAPSDLELAYCLGTPAHKLLPHLYGIVNEDGDAGCDLRLFADRDDMAHPARAVRRLRLCDSSGLISDDIPENLKDRPWFAVMTGTWTAPVTGAYEFSLSVCGRARLYIDGLLVVDNWDISQRPGDGFFGQGTVEEMGVSHVNKGQECQIRCEYSNVAGSKIGQEVKDESQPIHNFGLRVGGFPVVDQEQELQDAVGTAQGCDAVVLVVGLGPDFESEAFDRPDLSLPMRTDELIERVAAVNERTVVVVQSGSAVNMPWANKVAGIVQAWYGGNEAGNAIADVLYGRRNPSGRLPITLPKREQDVPAYTDFKSEKGIVHYSEGLNVGYKWYQARKIEPLFPFGS</sequence>
<evidence type="ECO:0000256" key="8">
    <source>
        <dbReference type="SAM" id="MobiDB-lite"/>
    </source>
</evidence>
<comment type="caution">
    <text evidence="10">The sequence shown here is derived from an EMBL/GenBank/DDBJ whole genome shotgun (WGS) entry which is preliminary data.</text>
</comment>
<dbReference type="GO" id="GO:0008422">
    <property type="term" value="F:beta-glucosidase activity"/>
    <property type="evidence" value="ECO:0007669"/>
    <property type="project" value="UniProtKB-EC"/>
</dbReference>
<protein>
    <recommendedName>
        <fullName evidence="3 7">beta-glucosidase</fullName>
        <ecNumber evidence="3 7">3.2.1.21</ecNumber>
    </recommendedName>
</protein>
<keyword evidence="4 7" id="KW-0378">Hydrolase</keyword>
<evidence type="ECO:0000256" key="1">
    <source>
        <dbReference type="ARBA" id="ARBA00000448"/>
    </source>
</evidence>
<feature type="compositionally biased region" description="Pro residues" evidence="8">
    <location>
        <begin position="11"/>
        <end position="25"/>
    </location>
</feature>
<dbReference type="InterPro" id="IPR036962">
    <property type="entry name" value="Glyco_hydro_3_N_sf"/>
</dbReference>
<dbReference type="OrthoDB" id="47059at2759"/>
<keyword evidence="11" id="KW-1185">Reference proteome</keyword>
<dbReference type="SUPFAM" id="SSF51445">
    <property type="entry name" value="(Trans)glycosidases"/>
    <property type="match status" value="1"/>
</dbReference>
<name>A0A427YQ34_9TREE</name>
<keyword evidence="5 7" id="KW-0119">Carbohydrate metabolism</keyword>
<dbReference type="Gene3D" id="3.40.50.1700">
    <property type="entry name" value="Glycoside hydrolase family 3 C-terminal domain"/>
    <property type="match status" value="1"/>
</dbReference>
<dbReference type="Gene3D" id="2.60.120.260">
    <property type="entry name" value="Galactose-binding domain-like"/>
    <property type="match status" value="1"/>
</dbReference>
<evidence type="ECO:0000256" key="4">
    <source>
        <dbReference type="ARBA" id="ARBA00022801"/>
    </source>
</evidence>
<dbReference type="InterPro" id="IPR011658">
    <property type="entry name" value="PA14_dom"/>
</dbReference>
<feature type="region of interest" description="Disordered" evidence="8">
    <location>
        <begin position="1"/>
        <end position="32"/>
    </location>
</feature>
<dbReference type="SUPFAM" id="SSF52279">
    <property type="entry name" value="Beta-D-glucan exohydrolase, C-terminal domain"/>
    <property type="match status" value="1"/>
</dbReference>
<evidence type="ECO:0000256" key="6">
    <source>
        <dbReference type="ARBA" id="ARBA00023295"/>
    </source>
</evidence>
<evidence type="ECO:0000313" key="11">
    <source>
        <dbReference type="Proteomes" id="UP000279259"/>
    </source>
</evidence>
<evidence type="ECO:0000256" key="5">
    <source>
        <dbReference type="ARBA" id="ARBA00023277"/>
    </source>
</evidence>
<dbReference type="Gene3D" id="3.20.20.300">
    <property type="entry name" value="Glycoside hydrolase, family 3, N-terminal domain"/>
    <property type="match status" value="1"/>
</dbReference>
<dbReference type="AlphaFoldDB" id="A0A427YQ34"/>
<dbReference type="InterPro" id="IPR036881">
    <property type="entry name" value="Glyco_hydro_3_C_sf"/>
</dbReference>
<organism evidence="10 11">
    <name type="scientific">Saitozyma podzolica</name>
    <dbReference type="NCBI Taxonomy" id="1890683"/>
    <lineage>
        <taxon>Eukaryota</taxon>
        <taxon>Fungi</taxon>
        <taxon>Dikarya</taxon>
        <taxon>Basidiomycota</taxon>
        <taxon>Agaricomycotina</taxon>
        <taxon>Tremellomycetes</taxon>
        <taxon>Tremellales</taxon>
        <taxon>Trimorphomycetaceae</taxon>
        <taxon>Saitozyma</taxon>
    </lineage>
</organism>
<dbReference type="InterPro" id="IPR019800">
    <property type="entry name" value="Glyco_hydro_3_AS"/>
</dbReference>
<proteinExistence type="inferred from homology"/>
<dbReference type="InterPro" id="IPR017853">
    <property type="entry name" value="GH"/>
</dbReference>
<dbReference type="PANTHER" id="PTHR42715">
    <property type="entry name" value="BETA-GLUCOSIDASE"/>
    <property type="match status" value="1"/>
</dbReference>
<dbReference type="Pfam" id="PF00933">
    <property type="entry name" value="Glyco_hydro_3"/>
    <property type="match status" value="1"/>
</dbReference>
<dbReference type="Proteomes" id="UP000279259">
    <property type="component" value="Unassembled WGS sequence"/>
</dbReference>
<dbReference type="PANTHER" id="PTHR42715:SF10">
    <property type="entry name" value="BETA-GLUCOSIDASE"/>
    <property type="match status" value="1"/>
</dbReference>
<dbReference type="InterPro" id="IPR050288">
    <property type="entry name" value="Cellulose_deg_GH3"/>
</dbReference>
<evidence type="ECO:0000313" key="10">
    <source>
        <dbReference type="EMBL" id="RSH93203.1"/>
    </source>
</evidence>
<evidence type="ECO:0000259" key="9">
    <source>
        <dbReference type="PROSITE" id="PS51820"/>
    </source>
</evidence>
<keyword evidence="7" id="KW-0624">Polysaccharide degradation</keyword>
<evidence type="ECO:0000256" key="2">
    <source>
        <dbReference type="ARBA" id="ARBA00005336"/>
    </source>
</evidence>
<dbReference type="SMART" id="SM00758">
    <property type="entry name" value="PA14"/>
    <property type="match status" value="1"/>
</dbReference>
<keyword evidence="6 7" id="KW-0326">Glycosidase</keyword>
<comment type="pathway">
    <text evidence="7">Glycan metabolism; cellulose degradation.</text>
</comment>
<dbReference type="InterPro" id="IPR001764">
    <property type="entry name" value="Glyco_hydro_3_N"/>
</dbReference>
<feature type="domain" description="PA14" evidence="9">
    <location>
        <begin position="436"/>
        <end position="601"/>
    </location>
</feature>
<dbReference type="UniPathway" id="UPA00696"/>
<comment type="similarity">
    <text evidence="2 7">Belongs to the glycosyl hydrolase 3 family.</text>
</comment>
<comment type="catalytic activity">
    <reaction evidence="1 7">
        <text>Hydrolysis of terminal, non-reducing beta-D-glucosyl residues with release of beta-D-glucose.</text>
        <dbReference type="EC" id="3.2.1.21"/>
    </reaction>
</comment>
<dbReference type="Pfam" id="PF01915">
    <property type="entry name" value="Glyco_hydro_3_C"/>
    <property type="match status" value="1"/>
</dbReference>
<evidence type="ECO:0000256" key="7">
    <source>
        <dbReference type="RuleBase" id="RU361161"/>
    </source>
</evidence>
<gene>
    <name evidence="10" type="ORF">EHS25_007556</name>
</gene>
<dbReference type="EC" id="3.2.1.21" evidence="3 7"/>